<keyword evidence="1" id="KW-1133">Transmembrane helix</keyword>
<evidence type="ECO:0000313" key="2">
    <source>
        <dbReference type="EMBL" id="MBM6400491.1"/>
    </source>
</evidence>
<dbReference type="Pfam" id="PF10067">
    <property type="entry name" value="DUF2306"/>
    <property type="match status" value="1"/>
</dbReference>
<dbReference type="EMBL" id="JAFDVD010000008">
    <property type="protein sequence ID" value="MBM6400491.1"/>
    <property type="molecule type" value="Genomic_DNA"/>
</dbReference>
<feature type="transmembrane region" description="Helical" evidence="1">
    <location>
        <begin position="106"/>
        <end position="128"/>
    </location>
</feature>
<name>A0ABS2CKU0_9MICO</name>
<dbReference type="InterPro" id="IPR018750">
    <property type="entry name" value="DUF2306_membrane"/>
</dbReference>
<comment type="caution">
    <text evidence="2">The sequence shown here is derived from an EMBL/GenBank/DDBJ whole genome shotgun (WGS) entry which is preliminary data.</text>
</comment>
<protein>
    <submittedName>
        <fullName evidence="2">DUF2306 domain-containing protein</fullName>
    </submittedName>
</protein>
<feature type="transmembrane region" description="Helical" evidence="1">
    <location>
        <begin position="134"/>
        <end position="154"/>
    </location>
</feature>
<gene>
    <name evidence="2" type="ORF">JQN70_08860</name>
</gene>
<accession>A0ABS2CKU0</accession>
<dbReference type="Proteomes" id="UP001430172">
    <property type="component" value="Unassembled WGS sequence"/>
</dbReference>
<evidence type="ECO:0000256" key="1">
    <source>
        <dbReference type="SAM" id="Phobius"/>
    </source>
</evidence>
<organism evidence="2 3">
    <name type="scientific">Phycicoccus sonneratiae</name>
    <dbReference type="NCBI Taxonomy" id="2807628"/>
    <lineage>
        <taxon>Bacteria</taxon>
        <taxon>Bacillati</taxon>
        <taxon>Actinomycetota</taxon>
        <taxon>Actinomycetes</taxon>
        <taxon>Micrococcales</taxon>
        <taxon>Intrasporangiaceae</taxon>
        <taxon>Phycicoccus</taxon>
    </lineage>
</organism>
<reference evidence="2" key="1">
    <citation type="submission" date="2021-02" db="EMBL/GenBank/DDBJ databases">
        <title>Phycicoccus sp. MQZ13P-5T, whole genome shotgun sequence.</title>
        <authorList>
            <person name="Tuo L."/>
        </authorList>
    </citation>
    <scope>NUCLEOTIDE SEQUENCE</scope>
    <source>
        <strain evidence="2">MQZ13P-5</strain>
    </source>
</reference>
<proteinExistence type="predicted"/>
<feature type="transmembrane region" description="Helical" evidence="1">
    <location>
        <begin position="63"/>
        <end position="86"/>
    </location>
</feature>
<keyword evidence="1" id="KW-0812">Transmembrane</keyword>
<keyword evidence="3" id="KW-1185">Reference proteome</keyword>
<keyword evidence="1" id="KW-0472">Membrane</keyword>
<evidence type="ECO:0000313" key="3">
    <source>
        <dbReference type="Proteomes" id="UP001430172"/>
    </source>
</evidence>
<feature type="transmembrane region" description="Helical" evidence="1">
    <location>
        <begin position="23"/>
        <end position="43"/>
    </location>
</feature>
<dbReference type="RefSeq" id="WP_204130946.1">
    <property type="nucleotide sequence ID" value="NZ_JAFDVD010000008.1"/>
</dbReference>
<feature type="transmembrane region" description="Helical" evidence="1">
    <location>
        <begin position="166"/>
        <end position="189"/>
    </location>
</feature>
<sequence>MAGTAAAGTEADDRAGRVRGRRIGVVVAVLTTIVLVFFARRIATDWPHVLDGSVPDDDLAEKYVASPWLAYGHMVPGVVYLLGAPLQLSRRFRSRHYVLHRRLGRVLLGCALLSGVLAVVLGFVFAWGGRTESFATLVFGSWFVLCLVLAFRAIRSGRVPDHRRWMVRAFAVGLGVATIRLWVGVFTGIQLGLLGMTDEPMPARSTFGVAFWLGLGMHVAAAEWWLRRTPDLDG</sequence>
<feature type="transmembrane region" description="Helical" evidence="1">
    <location>
        <begin position="209"/>
        <end position="226"/>
    </location>
</feature>